<keyword evidence="2" id="KW-1003">Cell membrane</keyword>
<dbReference type="EMBL" id="AP023367">
    <property type="protein sequence ID" value="BCJ95233.1"/>
    <property type="molecule type" value="Genomic_DNA"/>
</dbReference>
<dbReference type="AlphaFoldDB" id="A0A6S6QVF5"/>
<comment type="subcellular location">
    <subcellularLocation>
        <location evidence="1">Cell membrane</location>
    </subcellularLocation>
</comment>
<evidence type="ECO:0000313" key="7">
    <source>
        <dbReference type="Proteomes" id="UP000515561"/>
    </source>
</evidence>
<keyword evidence="4" id="KW-1133">Transmembrane helix</keyword>
<organism evidence="6 7">
    <name type="scientific">Anaerocolumna cellulosilytica</name>
    <dbReference type="NCBI Taxonomy" id="433286"/>
    <lineage>
        <taxon>Bacteria</taxon>
        <taxon>Bacillati</taxon>
        <taxon>Bacillota</taxon>
        <taxon>Clostridia</taxon>
        <taxon>Lachnospirales</taxon>
        <taxon>Lachnospiraceae</taxon>
        <taxon>Anaerocolumna</taxon>
    </lineage>
</organism>
<reference evidence="6 7" key="1">
    <citation type="journal article" date="2016" name="Int. J. Syst. Evol. Microbiol.">
        <title>Descriptions of Anaerotaenia torta gen. nov., sp. nov. and Anaerocolumna cellulosilytica gen. nov., sp. nov. isolated from a methanogenic reactor of cattle waste.</title>
        <authorList>
            <person name="Uek A."/>
            <person name="Ohtaki Y."/>
            <person name="Kaku N."/>
            <person name="Ueki K."/>
        </authorList>
    </citation>
    <scope>NUCLEOTIDE SEQUENCE [LARGE SCALE GENOMIC DNA]</scope>
    <source>
        <strain evidence="6 7">SN021</strain>
    </source>
</reference>
<keyword evidence="7" id="KW-1185">Reference proteome</keyword>
<evidence type="ECO:0000256" key="2">
    <source>
        <dbReference type="ARBA" id="ARBA00022475"/>
    </source>
</evidence>
<dbReference type="Pfam" id="PF04347">
    <property type="entry name" value="FliO"/>
    <property type="match status" value="1"/>
</dbReference>
<evidence type="ECO:0000256" key="5">
    <source>
        <dbReference type="ARBA" id="ARBA00023136"/>
    </source>
</evidence>
<name>A0A6S6QVF5_9FIRM</name>
<dbReference type="KEGG" id="acel:acsn021_28020"/>
<proteinExistence type="predicted"/>
<accession>A0A6S6QVF5</accession>
<evidence type="ECO:0000256" key="4">
    <source>
        <dbReference type="ARBA" id="ARBA00022989"/>
    </source>
</evidence>
<dbReference type="InterPro" id="IPR022781">
    <property type="entry name" value="Flagellar_biosynth_FliO"/>
</dbReference>
<dbReference type="Proteomes" id="UP000515561">
    <property type="component" value="Chromosome"/>
</dbReference>
<gene>
    <name evidence="6" type="ORF">acsn021_28020</name>
</gene>
<dbReference type="GO" id="GO:0044781">
    <property type="term" value="P:bacterial-type flagellum organization"/>
    <property type="evidence" value="ECO:0007669"/>
    <property type="project" value="InterPro"/>
</dbReference>
<dbReference type="RefSeq" id="WP_184093895.1">
    <property type="nucleotide sequence ID" value="NZ_AP023367.1"/>
</dbReference>
<keyword evidence="5" id="KW-0472">Membrane</keyword>
<dbReference type="GO" id="GO:0016020">
    <property type="term" value="C:membrane"/>
    <property type="evidence" value="ECO:0007669"/>
    <property type="project" value="InterPro"/>
</dbReference>
<protein>
    <submittedName>
        <fullName evidence="6">Uncharacterized protein</fullName>
    </submittedName>
</protein>
<evidence type="ECO:0000313" key="6">
    <source>
        <dbReference type="EMBL" id="BCJ95233.1"/>
    </source>
</evidence>
<keyword evidence="3" id="KW-0812">Transmembrane</keyword>
<evidence type="ECO:0000256" key="1">
    <source>
        <dbReference type="ARBA" id="ARBA00004236"/>
    </source>
</evidence>
<sequence length="129" mass="14428">MITLLTATSTWDSLLQLLGVSILFVGILAITVLTTKFVGGVKMGMTKNSNFKVIETFKVTQNKYLQLVQIGKRYFVIAVGKDEMNVVAELQESDVTIIKTDKQQGYNFKEIIQAAMTKSKDKNKEDDQS</sequence>
<evidence type="ECO:0000256" key="3">
    <source>
        <dbReference type="ARBA" id="ARBA00022692"/>
    </source>
</evidence>